<dbReference type="VEuPathDB" id="AmoebaDB:EIN_221980"/>
<proteinExistence type="predicted"/>
<accession>A0A0A1U5F5</accession>
<evidence type="ECO:0000313" key="3">
    <source>
        <dbReference type="Proteomes" id="UP000014680"/>
    </source>
</evidence>
<dbReference type="EMBL" id="KB206756">
    <property type="protein sequence ID" value="ELP88065.1"/>
    <property type="molecule type" value="Genomic_DNA"/>
</dbReference>
<reference evidence="2 3" key="1">
    <citation type="submission" date="2012-10" db="EMBL/GenBank/DDBJ databases">
        <authorList>
            <person name="Zafar N."/>
            <person name="Inman J."/>
            <person name="Hall N."/>
            <person name="Lorenzi H."/>
            <person name="Caler E."/>
        </authorList>
    </citation>
    <scope>NUCLEOTIDE SEQUENCE [LARGE SCALE GENOMIC DNA]</scope>
    <source>
        <strain evidence="2 3">IP1</strain>
    </source>
</reference>
<dbReference type="Proteomes" id="UP000014680">
    <property type="component" value="Unassembled WGS sequence"/>
</dbReference>
<dbReference type="OMA" id="ENMSPRI"/>
<dbReference type="OrthoDB" id="29318at2759"/>
<organism evidence="2 3">
    <name type="scientific">Entamoeba invadens IP1</name>
    <dbReference type="NCBI Taxonomy" id="370355"/>
    <lineage>
        <taxon>Eukaryota</taxon>
        <taxon>Amoebozoa</taxon>
        <taxon>Evosea</taxon>
        <taxon>Archamoebae</taxon>
        <taxon>Mastigamoebida</taxon>
        <taxon>Entamoebidae</taxon>
        <taxon>Entamoeba</taxon>
    </lineage>
</organism>
<dbReference type="RefSeq" id="XP_004254836.1">
    <property type="nucleotide sequence ID" value="XM_004254788.1"/>
</dbReference>
<evidence type="ECO:0000256" key="1">
    <source>
        <dbReference type="SAM" id="MobiDB-lite"/>
    </source>
</evidence>
<keyword evidence="3" id="KW-1185">Reference proteome</keyword>
<feature type="compositionally biased region" description="Polar residues" evidence="1">
    <location>
        <begin position="151"/>
        <end position="168"/>
    </location>
</feature>
<dbReference type="KEGG" id="eiv:EIN_221980"/>
<gene>
    <name evidence="2" type="ORF">EIN_221980</name>
</gene>
<evidence type="ECO:0000313" key="2">
    <source>
        <dbReference type="EMBL" id="ELP88065.1"/>
    </source>
</evidence>
<dbReference type="AlphaFoldDB" id="A0A0A1U5F5"/>
<dbReference type="GeneID" id="14887122"/>
<feature type="region of interest" description="Disordered" evidence="1">
    <location>
        <begin position="99"/>
        <end position="185"/>
    </location>
</feature>
<name>A0A0A1U5F5_ENTIV</name>
<protein>
    <submittedName>
        <fullName evidence="2">Uncharacterized protein</fullName>
    </submittedName>
</protein>
<sequence length="294" mass="33526">MMKGVHLIPVVKMPTDPKNLVLNEEGEKEWSEDEQRVLEERLLNEGNNITTILRLVGLLSGRTIQQITTRANWTLLGENEKIPFDEYKKRQERTEIQMVLPMTTKASDAKKKKPRQRHYSVIEGTQTQKFQKQRRGSTSRDPPKNLMSFRTGLSQNSSLHQDQSGSSLHESENMSPRIKSVSPNIGNAMDMTSVNSEQRTDGVDLNTIIASLRENEQLLQLLENSLNGNVPIQPDIFLALQNNWNVQLLFSQKLAVPSNMSLFQMDLLVTQQLAAIGMKPYIQSPLNLNWNFKM</sequence>